<name>A0A2M7Z2M6_9BACT</name>
<comment type="similarity">
    <text evidence="7">Belongs to the binding-protein-dependent transport system permease family.</text>
</comment>
<dbReference type="Gene3D" id="1.10.3720.10">
    <property type="entry name" value="MetI-like"/>
    <property type="match status" value="1"/>
</dbReference>
<dbReference type="SUPFAM" id="SSF161098">
    <property type="entry name" value="MetI-like"/>
    <property type="match status" value="1"/>
</dbReference>
<feature type="transmembrane region" description="Helical" evidence="7">
    <location>
        <begin position="148"/>
        <end position="167"/>
    </location>
</feature>
<dbReference type="CDD" id="cd06261">
    <property type="entry name" value="TM_PBP2"/>
    <property type="match status" value="1"/>
</dbReference>
<evidence type="ECO:0000256" key="2">
    <source>
        <dbReference type="ARBA" id="ARBA00022448"/>
    </source>
</evidence>
<comment type="subcellular location">
    <subcellularLocation>
        <location evidence="1 7">Cell membrane</location>
        <topology evidence="1 7">Multi-pass membrane protein</topology>
    </subcellularLocation>
</comment>
<keyword evidence="5 7" id="KW-1133">Transmembrane helix</keyword>
<dbReference type="PANTHER" id="PTHR30151">
    <property type="entry name" value="ALKANE SULFONATE ABC TRANSPORTER-RELATED, MEMBRANE SUBUNIT"/>
    <property type="match status" value="1"/>
</dbReference>
<gene>
    <name evidence="9" type="ORF">CO146_02950</name>
</gene>
<dbReference type="InterPro" id="IPR035906">
    <property type="entry name" value="MetI-like_sf"/>
</dbReference>
<evidence type="ECO:0000256" key="6">
    <source>
        <dbReference type="ARBA" id="ARBA00023136"/>
    </source>
</evidence>
<dbReference type="GO" id="GO:0042918">
    <property type="term" value="P:alkanesulfonate transmembrane transport"/>
    <property type="evidence" value="ECO:0007669"/>
    <property type="project" value="UniProtKB-ARBA"/>
</dbReference>
<dbReference type="Pfam" id="PF00528">
    <property type="entry name" value="BPD_transp_1"/>
    <property type="match status" value="1"/>
</dbReference>
<feature type="domain" description="ABC transmembrane type-1" evidence="8">
    <location>
        <begin position="82"/>
        <end position="266"/>
    </location>
</feature>
<feature type="transmembrane region" description="Helical" evidence="7">
    <location>
        <begin position="116"/>
        <end position="142"/>
    </location>
</feature>
<evidence type="ECO:0000256" key="7">
    <source>
        <dbReference type="RuleBase" id="RU363032"/>
    </source>
</evidence>
<dbReference type="InterPro" id="IPR000515">
    <property type="entry name" value="MetI-like"/>
</dbReference>
<dbReference type="GO" id="GO:0005886">
    <property type="term" value="C:plasma membrane"/>
    <property type="evidence" value="ECO:0007669"/>
    <property type="project" value="UniProtKB-SubCell"/>
</dbReference>
<dbReference type="FunFam" id="1.10.3720.10:FF:000003">
    <property type="entry name" value="Aliphatic sulfonate ABC transporter permease"/>
    <property type="match status" value="1"/>
</dbReference>
<sequence length="284" mass="31534">MNMSLAKSKDFKHNKIVMKSSKHLIKNLHGFTRRISVIVFILLFWEMSARFGLLNVQVLSSPFEIVNSLFQLISTGTLLIDVVDSVKRVLIGFTLGSLVGIIVAIFMGLNRASQEYLGFIIEILRPIPPIAWIPITILWFGIGDTPAYYLVGLGAFFPVFTNTMKAIKGIESKYVHLALSLGATKSIVFRKVLIPMVLPDLMIGLRVGLGVGWIIVITAEMVGAQSGLGYMIQLNRIMLQMPNVIVGMIAIGIIGLLLSFAMNFIEDLIIPWQKRMATIEREKG</sequence>
<reference evidence="10" key="1">
    <citation type="submission" date="2017-09" db="EMBL/GenBank/DDBJ databases">
        <title>Depth-based differentiation of microbial function through sediment-hosted aquifers and enrichment of novel symbionts in the deep terrestrial subsurface.</title>
        <authorList>
            <person name="Probst A.J."/>
            <person name="Ladd B."/>
            <person name="Jarett J.K."/>
            <person name="Geller-Mcgrath D.E."/>
            <person name="Sieber C.M.K."/>
            <person name="Emerson J.B."/>
            <person name="Anantharaman K."/>
            <person name="Thomas B.C."/>
            <person name="Malmstrom R."/>
            <person name="Stieglmeier M."/>
            <person name="Klingl A."/>
            <person name="Woyke T."/>
            <person name="Ryan C.M."/>
            <person name="Banfield J.F."/>
        </authorList>
    </citation>
    <scope>NUCLEOTIDE SEQUENCE [LARGE SCALE GENOMIC DNA]</scope>
</reference>
<dbReference type="PANTHER" id="PTHR30151:SF0">
    <property type="entry name" value="ABC TRANSPORTER PERMEASE PROTEIN MJ0413-RELATED"/>
    <property type="match status" value="1"/>
</dbReference>
<feature type="transmembrane region" description="Helical" evidence="7">
    <location>
        <begin position="210"/>
        <end position="232"/>
    </location>
</feature>
<evidence type="ECO:0000256" key="4">
    <source>
        <dbReference type="ARBA" id="ARBA00022692"/>
    </source>
</evidence>
<keyword evidence="2 7" id="KW-0813">Transport</keyword>
<proteinExistence type="inferred from homology"/>
<evidence type="ECO:0000313" key="9">
    <source>
        <dbReference type="EMBL" id="PJA82542.1"/>
    </source>
</evidence>
<keyword evidence="6 7" id="KW-0472">Membrane</keyword>
<dbReference type="AlphaFoldDB" id="A0A2M7Z2M6"/>
<dbReference type="EMBL" id="PFVS01000116">
    <property type="protein sequence ID" value="PJA82542.1"/>
    <property type="molecule type" value="Genomic_DNA"/>
</dbReference>
<protein>
    <submittedName>
        <fullName evidence="9">ABC transporter permease</fullName>
    </submittedName>
</protein>
<organism evidence="9 10">
    <name type="scientific">Candidatus Nealsonbacteria bacterium CG_4_9_14_3_um_filter_37_29</name>
    <dbReference type="NCBI Taxonomy" id="1974696"/>
    <lineage>
        <taxon>Bacteria</taxon>
        <taxon>Candidatus Nealsoniibacteriota</taxon>
    </lineage>
</organism>
<evidence type="ECO:0000256" key="3">
    <source>
        <dbReference type="ARBA" id="ARBA00022475"/>
    </source>
</evidence>
<feature type="transmembrane region" description="Helical" evidence="7">
    <location>
        <begin position="89"/>
        <end position="109"/>
    </location>
</feature>
<dbReference type="PROSITE" id="PS50928">
    <property type="entry name" value="ABC_TM1"/>
    <property type="match status" value="1"/>
</dbReference>
<keyword evidence="4 7" id="KW-0812">Transmembrane</keyword>
<evidence type="ECO:0000256" key="5">
    <source>
        <dbReference type="ARBA" id="ARBA00022989"/>
    </source>
</evidence>
<keyword evidence="3" id="KW-1003">Cell membrane</keyword>
<comment type="caution">
    <text evidence="9">The sequence shown here is derived from an EMBL/GenBank/DDBJ whole genome shotgun (WGS) entry which is preliminary data.</text>
</comment>
<feature type="transmembrane region" description="Helical" evidence="7">
    <location>
        <begin position="244"/>
        <end position="265"/>
    </location>
</feature>
<evidence type="ECO:0000313" key="10">
    <source>
        <dbReference type="Proteomes" id="UP000230178"/>
    </source>
</evidence>
<evidence type="ECO:0000256" key="1">
    <source>
        <dbReference type="ARBA" id="ARBA00004651"/>
    </source>
</evidence>
<evidence type="ECO:0000259" key="8">
    <source>
        <dbReference type="PROSITE" id="PS50928"/>
    </source>
</evidence>
<accession>A0A2M7Z2M6</accession>
<dbReference type="Proteomes" id="UP000230178">
    <property type="component" value="Unassembled WGS sequence"/>
</dbReference>